<evidence type="ECO:0000313" key="1">
    <source>
        <dbReference type="EMBL" id="GIF58134.1"/>
    </source>
</evidence>
<dbReference type="EMBL" id="BONC01000030">
    <property type="protein sequence ID" value="GIF58134.1"/>
    <property type="molecule type" value="Genomic_DNA"/>
</dbReference>
<protein>
    <submittedName>
        <fullName evidence="1">Uncharacterized protein</fullName>
    </submittedName>
</protein>
<reference evidence="1 2" key="1">
    <citation type="submission" date="2021-01" db="EMBL/GenBank/DDBJ databases">
        <title>Whole genome shotgun sequence of Asanoa iriomotensis NBRC 100142.</title>
        <authorList>
            <person name="Komaki H."/>
            <person name="Tamura T."/>
        </authorList>
    </citation>
    <scope>NUCLEOTIDE SEQUENCE [LARGE SCALE GENOMIC DNA]</scope>
    <source>
        <strain evidence="1 2">NBRC 100142</strain>
    </source>
</reference>
<accession>A0ABQ4C5U3</accession>
<sequence length="295" mass="32790">MGYYMEIASMGDLGEMISNSGRFFGRPYGAYIIALATRVDEEALEWLYEYREAMDSLTGELVAFVLFYNEAELRIESSTGDFGRNHPAVMMTVRDIIKERKEPEDLPLARGRKLGFATAMTYGSDAVARELEIIDQLPCFVVFDDASSNSGVFHTLPMTGQRSDFQVFRELMSGFAADPANAAYSAVSRKWDRAAARRLELVNRVSYLSHEAGGSSKVAEAKQEIAEIDRQLAVYVEQLNRLPKPSLGPHVDEILKDRKRSARMKGLRKSASAIATNTPTVLDTVVKTASSLGYM</sequence>
<proteinExistence type="predicted"/>
<evidence type="ECO:0000313" key="2">
    <source>
        <dbReference type="Proteomes" id="UP000624325"/>
    </source>
</evidence>
<organism evidence="1 2">
    <name type="scientific">Asanoa iriomotensis</name>
    <dbReference type="NCBI Taxonomy" id="234613"/>
    <lineage>
        <taxon>Bacteria</taxon>
        <taxon>Bacillati</taxon>
        <taxon>Actinomycetota</taxon>
        <taxon>Actinomycetes</taxon>
        <taxon>Micromonosporales</taxon>
        <taxon>Micromonosporaceae</taxon>
        <taxon>Asanoa</taxon>
    </lineage>
</organism>
<dbReference type="Proteomes" id="UP000624325">
    <property type="component" value="Unassembled WGS sequence"/>
</dbReference>
<comment type="caution">
    <text evidence="1">The sequence shown here is derived from an EMBL/GenBank/DDBJ whole genome shotgun (WGS) entry which is preliminary data.</text>
</comment>
<name>A0ABQ4C5U3_9ACTN</name>
<keyword evidence="2" id="KW-1185">Reference proteome</keyword>
<dbReference type="RefSeq" id="WP_203704509.1">
    <property type="nucleotide sequence ID" value="NZ_BAAALU010000004.1"/>
</dbReference>
<gene>
    <name evidence="1" type="ORF">Air01nite_42290</name>
</gene>